<dbReference type="PANTHER" id="PTHR24211">
    <property type="entry name" value="LIM DOMAIN-CONTAINING PROTEIN"/>
    <property type="match status" value="1"/>
</dbReference>
<dbReference type="InterPro" id="IPR033726">
    <property type="entry name" value="LIM2_prickle"/>
</dbReference>
<comment type="similarity">
    <text evidence="1">Belongs to the prickle / espinas / testin family.</text>
</comment>
<feature type="region of interest" description="Disordered" evidence="7">
    <location>
        <begin position="59"/>
        <end position="95"/>
    </location>
</feature>
<evidence type="ECO:0000256" key="5">
    <source>
        <dbReference type="ARBA" id="ARBA00023038"/>
    </source>
</evidence>
<dbReference type="PROSITE" id="PS51303">
    <property type="entry name" value="PET"/>
    <property type="match status" value="1"/>
</dbReference>
<sequence>MTTPPTSPPHPPPPLVRNNPSGSGWWKVCWLYGMENNSGRKLNSRNSGRRSFIFGSKEGVKPQMATPPLTTPPVTTTPTPTTPTTSTIKTSDDDSGCALEEYSWVPPGLSAEQVHLYFSTLPESSIPYLNSVGEKSRINALLTQLPPHDNEPRYCQGLSPEETKEFLIFNNQRKREALGRGVVRVAEKSGFCGECTSPYYSTDLVITASRVSATYHPPCFVCSVCRELLVDCIYFVVEEKLYCGRHHAETLKPRCWSCDEIIFSDECTEAEGKAFHMGHFCCCECQCVLGGQRYIMKNSSPFCLTCFDSIFAEYCDSCGEPIGVDQGQMTHEGQHWHATSSCFACAECDKSLLGIPFLPRRGKIFCSIQCSRGGQNKVNTTPTPVGGPTDEEDEAQSKMKSENKRRFEMRSVEPDFASRREIEKVEENIYAQSQREQRGEQQTTTTRDEQRVEETVEEKISSAVNAPIGLPSLDGIYSAAPAKSPLSPLKTPTKKPSIKSPTTTSTKPDPPPPQSQLLTLKTPQGATLTLSLSDPHLPQTLSKLVSTLQQTTSQTPTRPRIRFSDDVNGDESESSETSESTTTSESEQEFIFNPIQQPKFIDNKKQGKNKGVNKGGVGTASSECVIS</sequence>
<evidence type="ECO:0000313" key="10">
    <source>
        <dbReference type="EMBL" id="OXA41830.1"/>
    </source>
</evidence>
<dbReference type="InterPro" id="IPR033727">
    <property type="entry name" value="LIM3_prickle"/>
</dbReference>
<accession>A0A226D9L0</accession>
<dbReference type="Gene3D" id="2.10.110.10">
    <property type="entry name" value="Cysteine Rich Protein"/>
    <property type="match status" value="3"/>
</dbReference>
<feature type="domain" description="LIM zinc-binding" evidence="8">
    <location>
        <begin position="190"/>
        <end position="252"/>
    </location>
</feature>
<protein>
    <submittedName>
        <fullName evidence="10">Protein prickle</fullName>
    </submittedName>
</protein>
<evidence type="ECO:0000256" key="4">
    <source>
        <dbReference type="ARBA" id="ARBA00022833"/>
    </source>
</evidence>
<dbReference type="SMART" id="SM00132">
    <property type="entry name" value="LIM"/>
    <property type="match status" value="3"/>
</dbReference>
<dbReference type="InterPro" id="IPR033723">
    <property type="entry name" value="PET_prickle"/>
</dbReference>
<dbReference type="CDD" id="cd09418">
    <property type="entry name" value="LIM2_Prickle"/>
    <property type="match status" value="1"/>
</dbReference>
<dbReference type="Pfam" id="PF06297">
    <property type="entry name" value="PET"/>
    <property type="match status" value="1"/>
</dbReference>
<reference evidence="10 11" key="1">
    <citation type="submission" date="2015-12" db="EMBL/GenBank/DDBJ databases">
        <title>The genome of Folsomia candida.</title>
        <authorList>
            <person name="Faddeeva A."/>
            <person name="Derks M.F."/>
            <person name="Anvar Y."/>
            <person name="Smit S."/>
            <person name="Van Straalen N."/>
            <person name="Roelofs D."/>
        </authorList>
    </citation>
    <scope>NUCLEOTIDE SEQUENCE [LARGE SCALE GENOMIC DNA]</scope>
    <source>
        <strain evidence="10 11">VU population</strain>
        <tissue evidence="10">Whole body</tissue>
    </source>
</reference>
<evidence type="ECO:0000259" key="9">
    <source>
        <dbReference type="PROSITE" id="PS51303"/>
    </source>
</evidence>
<name>A0A226D9L0_FOLCA</name>
<evidence type="ECO:0000256" key="1">
    <source>
        <dbReference type="ARBA" id="ARBA00008268"/>
    </source>
</evidence>
<dbReference type="PROSITE" id="PS00478">
    <property type="entry name" value="LIM_DOMAIN_1"/>
    <property type="match status" value="1"/>
</dbReference>
<feature type="region of interest" description="Disordered" evidence="7">
    <location>
        <begin position="483"/>
        <end position="519"/>
    </location>
</feature>
<gene>
    <name evidence="10" type="ORF">Fcan01_23500</name>
</gene>
<feature type="compositionally biased region" description="Low complexity" evidence="7">
    <location>
        <begin position="66"/>
        <end position="87"/>
    </location>
</feature>
<evidence type="ECO:0000256" key="3">
    <source>
        <dbReference type="ARBA" id="ARBA00022737"/>
    </source>
</evidence>
<dbReference type="InterPro" id="IPR010442">
    <property type="entry name" value="PET_domain"/>
</dbReference>
<dbReference type="PROSITE" id="PS50023">
    <property type="entry name" value="LIM_DOMAIN_2"/>
    <property type="match status" value="2"/>
</dbReference>
<dbReference type="AlphaFoldDB" id="A0A226D9L0"/>
<evidence type="ECO:0000313" key="11">
    <source>
        <dbReference type="Proteomes" id="UP000198287"/>
    </source>
</evidence>
<dbReference type="InterPro" id="IPR001781">
    <property type="entry name" value="Znf_LIM"/>
</dbReference>
<keyword evidence="11" id="KW-1185">Reference proteome</keyword>
<dbReference type="SUPFAM" id="SSF57716">
    <property type="entry name" value="Glucocorticoid receptor-like (DNA-binding domain)"/>
    <property type="match status" value="2"/>
</dbReference>
<evidence type="ECO:0000256" key="7">
    <source>
        <dbReference type="SAM" id="MobiDB-lite"/>
    </source>
</evidence>
<dbReference type="Pfam" id="PF00412">
    <property type="entry name" value="LIM"/>
    <property type="match status" value="3"/>
</dbReference>
<dbReference type="STRING" id="158441.A0A226D9L0"/>
<feature type="compositionally biased region" description="Basic and acidic residues" evidence="7">
    <location>
        <begin position="446"/>
        <end position="459"/>
    </location>
</feature>
<feature type="domain" description="PET" evidence="9">
    <location>
        <begin position="83"/>
        <end position="190"/>
    </location>
</feature>
<dbReference type="GO" id="GO:0008270">
    <property type="term" value="F:zinc ion binding"/>
    <property type="evidence" value="ECO:0007669"/>
    <property type="project" value="InterPro"/>
</dbReference>
<dbReference type="OrthoDB" id="10069167at2759"/>
<proteinExistence type="inferred from homology"/>
<dbReference type="CDD" id="cd09420">
    <property type="entry name" value="LIM3_Prickle"/>
    <property type="match status" value="1"/>
</dbReference>
<dbReference type="FunFam" id="2.10.110.10:FF:000005">
    <property type="entry name" value="Testin isoform 1"/>
    <property type="match status" value="1"/>
</dbReference>
<feature type="compositionally biased region" description="Low complexity" evidence="7">
    <location>
        <begin position="498"/>
        <end position="507"/>
    </location>
</feature>
<keyword evidence="5 6" id="KW-0440">LIM domain</keyword>
<feature type="compositionally biased region" description="Basic and acidic residues" evidence="7">
    <location>
        <begin position="395"/>
        <end position="427"/>
    </location>
</feature>
<feature type="compositionally biased region" description="Acidic residues" evidence="7">
    <location>
        <begin position="567"/>
        <end position="576"/>
    </location>
</feature>
<keyword evidence="4 6" id="KW-0862">Zinc</keyword>
<organism evidence="10 11">
    <name type="scientific">Folsomia candida</name>
    <name type="common">Springtail</name>
    <dbReference type="NCBI Taxonomy" id="158441"/>
    <lineage>
        <taxon>Eukaryota</taxon>
        <taxon>Metazoa</taxon>
        <taxon>Ecdysozoa</taxon>
        <taxon>Arthropoda</taxon>
        <taxon>Hexapoda</taxon>
        <taxon>Collembola</taxon>
        <taxon>Entomobryomorpha</taxon>
        <taxon>Isotomoidea</taxon>
        <taxon>Isotomidae</taxon>
        <taxon>Proisotominae</taxon>
        <taxon>Folsomia</taxon>
    </lineage>
</organism>
<dbReference type="CDD" id="cd09827">
    <property type="entry name" value="PET_Prickle"/>
    <property type="match status" value="1"/>
</dbReference>
<evidence type="ECO:0000256" key="6">
    <source>
        <dbReference type="PROSITE-ProRule" id="PRU00125"/>
    </source>
</evidence>
<evidence type="ECO:0000256" key="2">
    <source>
        <dbReference type="ARBA" id="ARBA00022723"/>
    </source>
</evidence>
<dbReference type="OMA" id="HWHATSS"/>
<feature type="region of interest" description="Disordered" evidence="7">
    <location>
        <begin position="377"/>
        <end position="459"/>
    </location>
</feature>
<dbReference type="EMBL" id="LNIX01000028">
    <property type="protein sequence ID" value="OXA41830.1"/>
    <property type="molecule type" value="Genomic_DNA"/>
</dbReference>
<feature type="domain" description="LIM zinc-binding" evidence="8">
    <location>
        <begin position="253"/>
        <end position="313"/>
    </location>
</feature>
<dbReference type="InterPro" id="IPR047120">
    <property type="entry name" value="Pk/Esn/Tes"/>
</dbReference>
<keyword evidence="2 6" id="KW-0479">Metal-binding</keyword>
<dbReference type="PANTHER" id="PTHR24211:SF20">
    <property type="entry name" value="PROTEIN ESPINAS-RELATED"/>
    <property type="match status" value="1"/>
</dbReference>
<keyword evidence="3" id="KW-0677">Repeat</keyword>
<feature type="region of interest" description="Disordered" evidence="7">
    <location>
        <begin position="548"/>
        <end position="627"/>
    </location>
</feature>
<dbReference type="Proteomes" id="UP000198287">
    <property type="component" value="Unassembled WGS sequence"/>
</dbReference>
<comment type="caution">
    <text evidence="10">The sequence shown here is derived from an EMBL/GenBank/DDBJ whole genome shotgun (WGS) entry which is preliminary data.</text>
</comment>
<feature type="compositionally biased region" description="Low complexity" evidence="7">
    <location>
        <begin position="548"/>
        <end position="557"/>
    </location>
</feature>
<evidence type="ECO:0000259" key="8">
    <source>
        <dbReference type="PROSITE" id="PS50023"/>
    </source>
</evidence>